<keyword evidence="4" id="KW-1185">Reference proteome</keyword>
<dbReference type="EMBL" id="CALNXK010000054">
    <property type="protein sequence ID" value="CAH3134471.1"/>
    <property type="molecule type" value="Genomic_DNA"/>
</dbReference>
<evidence type="ECO:0000313" key="4">
    <source>
        <dbReference type="Proteomes" id="UP001159405"/>
    </source>
</evidence>
<sequence>KSPQRTFQGDDNGGLEQVGPSLTSGNVEFGFYGEDPVEQGSSSRPVRLREPNKRIDELEVRVEKAVHAKRQRNWYLGQLRKRRNCLKILINQWRKTGVGTPPSESGLSHGSDKSERSCVSNRSSVKEKRRVAVEAKLEVQTLKEKQELERKLEEVERSKAELNRKLELLSAKTKMEQAEIDLLLERGEENEAKDGMNDYLKDHSANYPPAKGHL</sequence>
<feature type="non-terminal residue" evidence="3">
    <location>
        <position position="1"/>
    </location>
</feature>
<feature type="region of interest" description="Disordered" evidence="2">
    <location>
        <begin position="1"/>
        <end position="48"/>
    </location>
</feature>
<gene>
    <name evidence="3" type="ORF">PLOB_00037379</name>
</gene>
<feature type="region of interest" description="Disordered" evidence="2">
    <location>
        <begin position="186"/>
        <end position="214"/>
    </location>
</feature>
<evidence type="ECO:0000256" key="2">
    <source>
        <dbReference type="SAM" id="MobiDB-lite"/>
    </source>
</evidence>
<dbReference type="Proteomes" id="UP001159405">
    <property type="component" value="Unassembled WGS sequence"/>
</dbReference>
<evidence type="ECO:0000313" key="3">
    <source>
        <dbReference type="EMBL" id="CAH3134471.1"/>
    </source>
</evidence>
<evidence type="ECO:0000256" key="1">
    <source>
        <dbReference type="SAM" id="Coils"/>
    </source>
</evidence>
<name>A0ABN8P5F0_9CNID</name>
<comment type="caution">
    <text evidence="3">The sequence shown here is derived from an EMBL/GenBank/DDBJ whole genome shotgun (WGS) entry which is preliminary data.</text>
</comment>
<protein>
    <submittedName>
        <fullName evidence="3">Uncharacterized protein</fullName>
    </submittedName>
</protein>
<feature type="coiled-coil region" evidence="1">
    <location>
        <begin position="125"/>
        <end position="179"/>
    </location>
</feature>
<reference evidence="3 4" key="1">
    <citation type="submission" date="2022-05" db="EMBL/GenBank/DDBJ databases">
        <authorList>
            <consortium name="Genoscope - CEA"/>
            <person name="William W."/>
        </authorList>
    </citation>
    <scope>NUCLEOTIDE SEQUENCE [LARGE SCALE GENOMIC DNA]</scope>
</reference>
<keyword evidence="1" id="KW-0175">Coiled coil</keyword>
<organism evidence="3 4">
    <name type="scientific">Porites lobata</name>
    <dbReference type="NCBI Taxonomy" id="104759"/>
    <lineage>
        <taxon>Eukaryota</taxon>
        <taxon>Metazoa</taxon>
        <taxon>Cnidaria</taxon>
        <taxon>Anthozoa</taxon>
        <taxon>Hexacorallia</taxon>
        <taxon>Scleractinia</taxon>
        <taxon>Fungiina</taxon>
        <taxon>Poritidae</taxon>
        <taxon>Porites</taxon>
    </lineage>
</organism>
<feature type="region of interest" description="Disordered" evidence="2">
    <location>
        <begin position="97"/>
        <end position="125"/>
    </location>
</feature>
<proteinExistence type="predicted"/>
<accession>A0ABN8P5F0</accession>
<feature type="compositionally biased region" description="Basic and acidic residues" evidence="2">
    <location>
        <begin position="186"/>
        <end position="204"/>
    </location>
</feature>